<comment type="caution">
    <text evidence="2">The sequence shown here is derived from an EMBL/GenBank/DDBJ whole genome shotgun (WGS) entry which is preliminary data.</text>
</comment>
<keyword evidence="3" id="KW-1185">Reference proteome</keyword>
<feature type="region of interest" description="Disordered" evidence="1">
    <location>
        <begin position="219"/>
        <end position="239"/>
    </location>
</feature>
<organism evidence="2 3">
    <name type="scientific">Diacronema lutheri</name>
    <name type="common">Unicellular marine alga</name>
    <name type="synonym">Monochrysis lutheri</name>
    <dbReference type="NCBI Taxonomy" id="2081491"/>
    <lineage>
        <taxon>Eukaryota</taxon>
        <taxon>Haptista</taxon>
        <taxon>Haptophyta</taxon>
        <taxon>Pavlovophyceae</taxon>
        <taxon>Pavlovales</taxon>
        <taxon>Pavlovaceae</taxon>
        <taxon>Diacronema</taxon>
    </lineage>
</organism>
<sequence length="342" mass="36368">MNFAARTLARSLPRAARATTPLRRPLCTAPSAPTPAHDASTARPERWPFAESAERREALDAAIADLRAEGEQYSAARQEGVQVAGALHAFVRAPWSYLTSAAYREQARETAVADASFLLHTLDELLGGVDDVYIQLADDWADGDARLAELEGAGALEAEVSAALRAKRAAFADAQLLPFLRMERVSTEIICLDSDTTWSHTTAHVLVHSTQRFAAVPMQPDAAGSPQQPAVPSDAHGAGTTAAAARARAAAAAAAQPAMEQRALLTFAGRWHSFGHYLRWVRAMRIKATDGGALVDATPHPIEWSLRDVNLLVTLPADEPAGPGESGEERAPAGRRGPDAPG</sequence>
<dbReference type="EMBL" id="JAGTXO010000015">
    <property type="protein sequence ID" value="KAG8463597.1"/>
    <property type="molecule type" value="Genomic_DNA"/>
</dbReference>
<feature type="region of interest" description="Disordered" evidence="1">
    <location>
        <begin position="19"/>
        <end position="48"/>
    </location>
</feature>
<dbReference type="OrthoDB" id="10570265at2759"/>
<accession>A0A8J6C6I8</accession>
<gene>
    <name evidence="2" type="ORF">KFE25_003870</name>
</gene>
<dbReference type="AlphaFoldDB" id="A0A8J6C6I8"/>
<name>A0A8J6C6I8_DIALT</name>
<proteinExistence type="predicted"/>
<feature type="region of interest" description="Disordered" evidence="1">
    <location>
        <begin position="316"/>
        <end position="342"/>
    </location>
</feature>
<evidence type="ECO:0000256" key="1">
    <source>
        <dbReference type="SAM" id="MobiDB-lite"/>
    </source>
</evidence>
<feature type="compositionally biased region" description="Basic and acidic residues" evidence="1">
    <location>
        <begin position="327"/>
        <end position="342"/>
    </location>
</feature>
<reference evidence="2" key="1">
    <citation type="submission" date="2021-05" db="EMBL/GenBank/DDBJ databases">
        <title>The genome of the haptophyte Pavlova lutheri (Diacronema luteri, Pavlovales) - a model for lipid biosynthesis in eukaryotic algae.</title>
        <authorList>
            <person name="Hulatt C.J."/>
            <person name="Posewitz M.C."/>
        </authorList>
    </citation>
    <scope>NUCLEOTIDE SEQUENCE</scope>
    <source>
        <strain evidence="2">NIVA-4/92</strain>
    </source>
</reference>
<protein>
    <submittedName>
        <fullName evidence="2">Uncharacterized protein</fullName>
    </submittedName>
</protein>
<evidence type="ECO:0000313" key="2">
    <source>
        <dbReference type="EMBL" id="KAG8463597.1"/>
    </source>
</evidence>
<evidence type="ECO:0000313" key="3">
    <source>
        <dbReference type="Proteomes" id="UP000751190"/>
    </source>
</evidence>
<dbReference type="Proteomes" id="UP000751190">
    <property type="component" value="Unassembled WGS sequence"/>
</dbReference>